<evidence type="ECO:0000256" key="4">
    <source>
        <dbReference type="ARBA" id="ARBA00032284"/>
    </source>
</evidence>
<organism evidence="9 10">
    <name type="scientific">Shewanella gaetbuli</name>
    <dbReference type="NCBI Taxonomy" id="220752"/>
    <lineage>
        <taxon>Bacteria</taxon>
        <taxon>Pseudomonadati</taxon>
        <taxon>Pseudomonadota</taxon>
        <taxon>Gammaproteobacteria</taxon>
        <taxon>Alteromonadales</taxon>
        <taxon>Shewanellaceae</taxon>
        <taxon>Shewanella</taxon>
    </lineage>
</organism>
<comment type="similarity">
    <text evidence="1">Belongs to the peptidase S9A family.</text>
</comment>
<evidence type="ECO:0000313" key="10">
    <source>
        <dbReference type="Proteomes" id="UP001139333"/>
    </source>
</evidence>
<evidence type="ECO:0000313" key="9">
    <source>
        <dbReference type="EMBL" id="MCL1143596.1"/>
    </source>
</evidence>
<keyword evidence="2" id="KW-0378">Hydrolase</keyword>
<feature type="domain" description="Peptidase S9A N-terminal" evidence="8">
    <location>
        <begin position="110"/>
        <end position="376"/>
    </location>
</feature>
<evidence type="ECO:0000259" key="8">
    <source>
        <dbReference type="Pfam" id="PF02897"/>
    </source>
</evidence>
<name>A0A9X2CKY6_9GAMM</name>
<dbReference type="GO" id="GO:0006508">
    <property type="term" value="P:proteolysis"/>
    <property type="evidence" value="ECO:0007669"/>
    <property type="project" value="InterPro"/>
</dbReference>
<protein>
    <recommendedName>
        <fullName evidence="5">Acyl-peptide hydrolase</fullName>
    </recommendedName>
    <alternativeName>
        <fullName evidence="4">Acylaminoacyl-peptidase</fullName>
    </alternativeName>
</protein>
<gene>
    <name evidence="9" type="ORF">L2672_12945</name>
</gene>
<evidence type="ECO:0000256" key="5">
    <source>
        <dbReference type="ARBA" id="ARBA00032596"/>
    </source>
</evidence>
<reference evidence="9" key="1">
    <citation type="submission" date="2022-01" db="EMBL/GenBank/DDBJ databases">
        <title>Whole genome-based taxonomy of the Shewanellaceae.</title>
        <authorList>
            <person name="Martin-Rodriguez A.J."/>
        </authorList>
    </citation>
    <scope>NUCLEOTIDE SEQUENCE</scope>
    <source>
        <strain evidence="9">DSM 16422</strain>
    </source>
</reference>
<dbReference type="InterPro" id="IPR011042">
    <property type="entry name" value="6-blade_b-propeller_TolB-like"/>
</dbReference>
<dbReference type="Proteomes" id="UP001139333">
    <property type="component" value="Unassembled WGS sequence"/>
</dbReference>
<dbReference type="EMBL" id="JAKIKP010000010">
    <property type="protein sequence ID" value="MCL1143596.1"/>
    <property type="molecule type" value="Genomic_DNA"/>
</dbReference>
<dbReference type="InterPro" id="IPR023302">
    <property type="entry name" value="Pept_S9A_N"/>
</dbReference>
<evidence type="ECO:0000256" key="3">
    <source>
        <dbReference type="ARBA" id="ARBA00022990"/>
    </source>
</evidence>
<dbReference type="Pfam" id="PF02897">
    <property type="entry name" value="Peptidase_S9_N"/>
    <property type="match status" value="1"/>
</dbReference>
<dbReference type="AlphaFoldDB" id="A0A9X2CKY6"/>
<comment type="caution">
    <text evidence="9">The sequence shown here is derived from an EMBL/GenBank/DDBJ whole genome shotgun (WGS) entry which is preliminary data.</text>
</comment>
<dbReference type="InterPro" id="IPR001375">
    <property type="entry name" value="Peptidase_S9_cat"/>
</dbReference>
<dbReference type="Pfam" id="PF00326">
    <property type="entry name" value="Peptidase_S9"/>
    <property type="match status" value="1"/>
</dbReference>
<keyword evidence="10" id="KW-1185">Reference proteome</keyword>
<dbReference type="Gene3D" id="3.40.50.1820">
    <property type="entry name" value="alpha/beta hydrolase"/>
    <property type="match status" value="1"/>
</dbReference>
<dbReference type="GO" id="GO:0004252">
    <property type="term" value="F:serine-type endopeptidase activity"/>
    <property type="evidence" value="ECO:0007669"/>
    <property type="project" value="InterPro"/>
</dbReference>
<evidence type="ECO:0000256" key="6">
    <source>
        <dbReference type="ARBA" id="ARBA00045885"/>
    </source>
</evidence>
<evidence type="ECO:0000259" key="7">
    <source>
        <dbReference type="Pfam" id="PF00326"/>
    </source>
</evidence>
<sequence>MFYLHNKFHHFIFIISMIGTTSLSANEANKDPWPYPQDTPDSVPLKIGTASQRPIDITRFLLTRGVYQVSINKPASHIAYIDRVTGQPQVWVKQLQTGLTKQLTFGNGVQSYRWHPDGQNILYSSDNDGDEKEAFYFISIDGEQESVILPHSEDYRVMGTFNESGDKFSYASTERNGRDFDLYLYDFNNNSTKLVFQSEFGFYPSAWQPKANNFIMSEVRGEDANNLYLLNTNTSEVTTLFKPDISAYFGSIQWNKKGSGFYTSTNLDVDKKRIIFVDVKTKNTTVIEQSDHEIENLAVCSNDQFIVWTENDNGFYNLYVKNLQQPSNKRKIPLPAGTYGFDCSDNNNQLVVNASSYQSPSEVYIVDLTTLSSTILIQSQLAGIAANEMIKAEAISFTAQDGVTIHGLLYIPHNKTKAKAPLVVSIHGGPTAQAVAGWRPLAQYLLGKGIAVLDINVRGSTGYGKTYARLDNQEKRLDSVRDLVDALNYLQNDDRVDAKRAAAIGGSYGGYMVNAVMGLYSNSFKAGASFVGVSNWVRALQTAHPSLKASDLIEYGDIRDTKWQKFYEANSPINTVNKITAPMFFQHGVNDPRDPVTESDEMVQALRKKNIPVTYLRFADEGHQISKLENRITFYRELAKFLEQHL</sequence>
<dbReference type="PANTHER" id="PTHR42776">
    <property type="entry name" value="SERINE PEPTIDASE S9 FAMILY MEMBER"/>
    <property type="match status" value="1"/>
</dbReference>
<feature type="domain" description="Peptidase S9 prolyl oligopeptidase catalytic" evidence="7">
    <location>
        <begin position="443"/>
        <end position="646"/>
    </location>
</feature>
<dbReference type="PROSITE" id="PS00708">
    <property type="entry name" value="PRO_ENDOPEP_SER"/>
    <property type="match status" value="1"/>
</dbReference>
<dbReference type="InterPro" id="IPR029058">
    <property type="entry name" value="AB_hydrolase_fold"/>
</dbReference>
<evidence type="ECO:0000256" key="2">
    <source>
        <dbReference type="ARBA" id="ARBA00022801"/>
    </source>
</evidence>
<dbReference type="RefSeq" id="WP_248996271.1">
    <property type="nucleotide sequence ID" value="NZ_JAKIKP010000010.1"/>
</dbReference>
<dbReference type="SUPFAM" id="SSF53474">
    <property type="entry name" value="alpha/beta-Hydrolases"/>
    <property type="match status" value="1"/>
</dbReference>
<accession>A0A9X2CKY6</accession>
<dbReference type="SUPFAM" id="SSF82171">
    <property type="entry name" value="DPP6 N-terminal domain-like"/>
    <property type="match status" value="1"/>
</dbReference>
<dbReference type="Gene3D" id="2.120.10.30">
    <property type="entry name" value="TolB, C-terminal domain"/>
    <property type="match status" value="1"/>
</dbReference>
<keyword evidence="3" id="KW-0007">Acetylation</keyword>
<comment type="function">
    <text evidence="6">This enzyme catalyzes the hydrolysis of the N-terminal peptide bond of an N-acetylated peptide to generate an N-acetylated amino acid and a peptide with a free N-terminus. It preferentially cleaves off Ac-Ala, Ac-Met and Ac-Ser. Also, involved in the degradation of oxidized and glycated proteins.</text>
</comment>
<proteinExistence type="inferred from homology"/>
<evidence type="ECO:0000256" key="1">
    <source>
        <dbReference type="ARBA" id="ARBA00005228"/>
    </source>
</evidence>
<dbReference type="InterPro" id="IPR002471">
    <property type="entry name" value="Pept_S9_AS"/>
</dbReference>
<dbReference type="PANTHER" id="PTHR42776:SF27">
    <property type="entry name" value="DIPEPTIDYL PEPTIDASE FAMILY MEMBER 6"/>
    <property type="match status" value="1"/>
</dbReference>